<dbReference type="EMBL" id="JAVRHQ010000005">
    <property type="protein sequence ID" value="MDT0642443.1"/>
    <property type="molecule type" value="Genomic_DNA"/>
</dbReference>
<keyword evidence="5 13" id="KW-0444">Lipid biosynthesis</keyword>
<evidence type="ECO:0000256" key="13">
    <source>
        <dbReference type="HAMAP-Rule" id="MF_00409"/>
    </source>
</evidence>
<evidence type="ECO:0000313" key="14">
    <source>
        <dbReference type="EMBL" id="MDT0642443.1"/>
    </source>
</evidence>
<sequence length="335" mass="38061">MVILRKLLFPFSLLYGGITWMRNFLYNSGIFKSREYETPVICVGNLNTGGTGKSPMIEFLLKMLLPQYKVATLSRGYKRKSKGYAVLSGKESAEEVGDEPLQFKTKYEKAIVAVDADRRNGISCLAEENPEVILLDDAFQHRKVKAGFNILLTAYHDLYVDDVMLPSGNLREPSAGAERAEVIVVTKCPPGLKVAEMEQIRNKIKPRNYQKLFFSYISYAEEIFGKAISKPVSDLQKVEFTLVTGIANPVPLLTFLKEKKLNFQHLKFPDHHNFSSAEIEEISAKKLILTTEKDYMRLKSRIPAGKLWYLPITTKFIAKENGFKSEVEKFIKTNI</sequence>
<dbReference type="Proteomes" id="UP001262889">
    <property type="component" value="Unassembled WGS sequence"/>
</dbReference>
<keyword evidence="7 13" id="KW-0808">Transferase</keyword>
<evidence type="ECO:0000256" key="12">
    <source>
        <dbReference type="ARBA" id="ARBA00029757"/>
    </source>
</evidence>
<evidence type="ECO:0000256" key="7">
    <source>
        <dbReference type="ARBA" id="ARBA00022679"/>
    </source>
</evidence>
<dbReference type="Pfam" id="PF02606">
    <property type="entry name" value="LpxK"/>
    <property type="match status" value="1"/>
</dbReference>
<reference evidence="14 15" key="1">
    <citation type="submission" date="2023-09" db="EMBL/GenBank/DDBJ databases">
        <authorList>
            <person name="Rey-Velasco X."/>
        </authorList>
    </citation>
    <scope>NUCLEOTIDE SEQUENCE [LARGE SCALE GENOMIC DNA]</scope>
    <source>
        <strain evidence="14 15">F363</strain>
    </source>
</reference>
<evidence type="ECO:0000256" key="4">
    <source>
        <dbReference type="ARBA" id="ARBA00016436"/>
    </source>
</evidence>
<evidence type="ECO:0000256" key="8">
    <source>
        <dbReference type="ARBA" id="ARBA00022741"/>
    </source>
</evidence>
<keyword evidence="6 13" id="KW-0441">Lipid A biosynthesis</keyword>
<evidence type="ECO:0000256" key="1">
    <source>
        <dbReference type="ARBA" id="ARBA00002274"/>
    </source>
</evidence>
<keyword evidence="15" id="KW-1185">Reference proteome</keyword>
<dbReference type="PANTHER" id="PTHR42724">
    <property type="entry name" value="TETRAACYLDISACCHARIDE 4'-KINASE"/>
    <property type="match status" value="1"/>
</dbReference>
<accession>A0ABU3C7X9</accession>
<comment type="function">
    <text evidence="1 13">Transfers the gamma-phosphate of ATP to the 4'-position of a tetraacyldisaccharide 1-phosphate intermediate (termed DS-1-P) to form tetraacyldisaccharide 1,4'-bis-phosphate (lipid IVA).</text>
</comment>
<evidence type="ECO:0000256" key="11">
    <source>
        <dbReference type="ARBA" id="ARBA00023098"/>
    </source>
</evidence>
<dbReference type="InterPro" id="IPR003758">
    <property type="entry name" value="LpxK"/>
</dbReference>
<dbReference type="HAMAP" id="MF_00409">
    <property type="entry name" value="LpxK"/>
    <property type="match status" value="1"/>
</dbReference>
<keyword evidence="9 13" id="KW-0418">Kinase</keyword>
<dbReference type="PANTHER" id="PTHR42724:SF1">
    <property type="entry name" value="TETRAACYLDISACCHARIDE 4'-KINASE, MITOCHONDRIAL-RELATED"/>
    <property type="match status" value="1"/>
</dbReference>
<evidence type="ECO:0000256" key="2">
    <source>
        <dbReference type="ARBA" id="ARBA00004870"/>
    </source>
</evidence>
<dbReference type="EC" id="2.7.1.130" evidence="3 13"/>
<evidence type="ECO:0000313" key="15">
    <source>
        <dbReference type="Proteomes" id="UP001262889"/>
    </source>
</evidence>
<comment type="similarity">
    <text evidence="13">Belongs to the LpxK family.</text>
</comment>
<evidence type="ECO:0000256" key="5">
    <source>
        <dbReference type="ARBA" id="ARBA00022516"/>
    </source>
</evidence>
<dbReference type="InterPro" id="IPR027417">
    <property type="entry name" value="P-loop_NTPase"/>
</dbReference>
<dbReference type="SUPFAM" id="SSF52540">
    <property type="entry name" value="P-loop containing nucleoside triphosphate hydrolases"/>
    <property type="match status" value="1"/>
</dbReference>
<proteinExistence type="inferred from homology"/>
<keyword evidence="10 13" id="KW-0067">ATP-binding</keyword>
<comment type="pathway">
    <text evidence="2 13">Glycolipid biosynthesis; lipid IV(A) biosynthesis; lipid IV(A) from (3R)-3-hydroxytetradecanoyl-[acyl-carrier-protein] and UDP-N-acetyl-alpha-D-glucosamine: step 6/6.</text>
</comment>
<keyword evidence="11 13" id="KW-0443">Lipid metabolism</keyword>
<name>A0ABU3C7X9_9FLAO</name>
<evidence type="ECO:0000256" key="9">
    <source>
        <dbReference type="ARBA" id="ARBA00022777"/>
    </source>
</evidence>
<comment type="caution">
    <text evidence="13">Lacks conserved residue(s) required for the propagation of feature annotation.</text>
</comment>
<evidence type="ECO:0000256" key="3">
    <source>
        <dbReference type="ARBA" id="ARBA00012071"/>
    </source>
</evidence>
<protein>
    <recommendedName>
        <fullName evidence="4 13">Tetraacyldisaccharide 4'-kinase</fullName>
        <ecNumber evidence="3 13">2.7.1.130</ecNumber>
    </recommendedName>
    <alternativeName>
        <fullName evidence="12 13">Lipid A 4'-kinase</fullName>
    </alternativeName>
</protein>
<dbReference type="RefSeq" id="WP_311534110.1">
    <property type="nucleotide sequence ID" value="NZ_JAVRHQ010000005.1"/>
</dbReference>
<comment type="catalytic activity">
    <reaction evidence="13">
        <text>a lipid A disaccharide + ATP = a lipid IVA + ADP + H(+)</text>
        <dbReference type="Rhea" id="RHEA:67840"/>
        <dbReference type="ChEBI" id="CHEBI:15378"/>
        <dbReference type="ChEBI" id="CHEBI:30616"/>
        <dbReference type="ChEBI" id="CHEBI:176343"/>
        <dbReference type="ChEBI" id="CHEBI:176425"/>
        <dbReference type="ChEBI" id="CHEBI:456216"/>
        <dbReference type="EC" id="2.7.1.130"/>
    </reaction>
</comment>
<gene>
    <name evidence="13 14" type="primary">lpxK</name>
    <name evidence="14" type="ORF">RM553_06320</name>
</gene>
<organism evidence="14 15">
    <name type="scientific">Autumnicola tepida</name>
    <dbReference type="NCBI Taxonomy" id="3075595"/>
    <lineage>
        <taxon>Bacteria</taxon>
        <taxon>Pseudomonadati</taxon>
        <taxon>Bacteroidota</taxon>
        <taxon>Flavobacteriia</taxon>
        <taxon>Flavobacteriales</taxon>
        <taxon>Flavobacteriaceae</taxon>
        <taxon>Autumnicola</taxon>
    </lineage>
</organism>
<evidence type="ECO:0000256" key="10">
    <source>
        <dbReference type="ARBA" id="ARBA00022840"/>
    </source>
</evidence>
<dbReference type="NCBIfam" id="TIGR00682">
    <property type="entry name" value="lpxK"/>
    <property type="match status" value="1"/>
</dbReference>
<comment type="caution">
    <text evidence="14">The sequence shown here is derived from an EMBL/GenBank/DDBJ whole genome shotgun (WGS) entry which is preliminary data.</text>
</comment>
<dbReference type="GO" id="GO:0009029">
    <property type="term" value="F:lipid-A 4'-kinase activity"/>
    <property type="evidence" value="ECO:0007669"/>
    <property type="project" value="UniProtKB-EC"/>
</dbReference>
<keyword evidence="8 13" id="KW-0547">Nucleotide-binding</keyword>
<evidence type="ECO:0000256" key="6">
    <source>
        <dbReference type="ARBA" id="ARBA00022556"/>
    </source>
</evidence>